<dbReference type="SUPFAM" id="SSF52283">
    <property type="entry name" value="Formate/glycerate dehydrogenase catalytic domain-like"/>
    <property type="match status" value="1"/>
</dbReference>
<evidence type="ECO:0000313" key="6">
    <source>
        <dbReference type="Proteomes" id="UP001556098"/>
    </source>
</evidence>
<dbReference type="Proteomes" id="UP001556098">
    <property type="component" value="Unassembled WGS sequence"/>
</dbReference>
<evidence type="ECO:0000256" key="2">
    <source>
        <dbReference type="RuleBase" id="RU003719"/>
    </source>
</evidence>
<protein>
    <submittedName>
        <fullName evidence="5">2-hydroxyacid dehydrogenase</fullName>
        <ecNumber evidence="5">1.1.1.-</ecNumber>
    </submittedName>
</protein>
<dbReference type="CDD" id="cd05301">
    <property type="entry name" value="GDH"/>
    <property type="match status" value="1"/>
</dbReference>
<dbReference type="InterPro" id="IPR006139">
    <property type="entry name" value="D-isomer_2_OHA_DH_cat_dom"/>
</dbReference>
<evidence type="ECO:0000259" key="3">
    <source>
        <dbReference type="Pfam" id="PF00389"/>
    </source>
</evidence>
<gene>
    <name evidence="5" type="ORF">AB2B41_18360</name>
</gene>
<dbReference type="PANTHER" id="PTHR10996:SF283">
    <property type="entry name" value="GLYOXYLATE_HYDROXYPYRUVATE REDUCTASE B"/>
    <property type="match status" value="1"/>
</dbReference>
<dbReference type="InterPro" id="IPR036291">
    <property type="entry name" value="NAD(P)-bd_dom_sf"/>
</dbReference>
<dbReference type="InterPro" id="IPR029752">
    <property type="entry name" value="D-isomer_DH_CS1"/>
</dbReference>
<evidence type="ECO:0000259" key="4">
    <source>
        <dbReference type="Pfam" id="PF02826"/>
    </source>
</evidence>
<keyword evidence="1 2" id="KW-0560">Oxidoreductase</keyword>
<sequence length="325" mass="34395">MPSLLITRPLPEKVVAAAEARFDVTLRSENTPLSKAEMTAALAEYDAVLPTLGDAFSADVYPDEVRCRILANFGVGFNHIDVAAARAAGLEVTNTPGAVTDATADIAMTLILMTCRRAGEGERMVRAGKWPGWNPTQLLGMHVSGKTLGVVGMGRIGKAIALRAQAGFGMRVVFHNRSKVAEAGVEAEQLERLEDVMAAADVVVLAVPATPQTHHLIDAAALSAMRPESYLVNIARGDIVDEAALIAALQKGEIAGAGLDVYEFEPKVPEALRAMENVTLLPHLGTSALEVREQMGLMAVDNLIAFFDGKPVPNPVCPPLGSDTI</sequence>
<dbReference type="EMBL" id="JBFNXX010000017">
    <property type="protein sequence ID" value="MEW9921577.1"/>
    <property type="molecule type" value="Genomic_DNA"/>
</dbReference>
<dbReference type="GO" id="GO:0016491">
    <property type="term" value="F:oxidoreductase activity"/>
    <property type="evidence" value="ECO:0007669"/>
    <property type="project" value="UniProtKB-KW"/>
</dbReference>
<dbReference type="Pfam" id="PF02826">
    <property type="entry name" value="2-Hacid_dh_C"/>
    <property type="match status" value="1"/>
</dbReference>
<evidence type="ECO:0000256" key="1">
    <source>
        <dbReference type="ARBA" id="ARBA00023002"/>
    </source>
</evidence>
<dbReference type="Gene3D" id="3.40.50.720">
    <property type="entry name" value="NAD(P)-binding Rossmann-like Domain"/>
    <property type="match status" value="2"/>
</dbReference>
<dbReference type="PANTHER" id="PTHR10996">
    <property type="entry name" value="2-HYDROXYACID DEHYDROGENASE-RELATED"/>
    <property type="match status" value="1"/>
</dbReference>
<feature type="domain" description="D-isomer specific 2-hydroxyacid dehydrogenase NAD-binding" evidence="4">
    <location>
        <begin position="108"/>
        <end position="285"/>
    </location>
</feature>
<organism evidence="5 6">
    <name type="scientific">Sulfitobacter sediminis</name>
    <dbReference type="NCBI Taxonomy" id="3234186"/>
    <lineage>
        <taxon>Bacteria</taxon>
        <taxon>Pseudomonadati</taxon>
        <taxon>Pseudomonadota</taxon>
        <taxon>Alphaproteobacteria</taxon>
        <taxon>Rhodobacterales</taxon>
        <taxon>Roseobacteraceae</taxon>
        <taxon>Sulfitobacter</taxon>
    </lineage>
</organism>
<dbReference type="InterPro" id="IPR006140">
    <property type="entry name" value="D-isomer_DH_NAD-bd"/>
</dbReference>
<comment type="similarity">
    <text evidence="2">Belongs to the D-isomer specific 2-hydroxyacid dehydrogenase family.</text>
</comment>
<evidence type="ECO:0000313" key="5">
    <source>
        <dbReference type="EMBL" id="MEW9921577.1"/>
    </source>
</evidence>
<reference evidence="5 6" key="1">
    <citation type="submission" date="2024-07" db="EMBL/GenBank/DDBJ databases">
        <title>Marimonas sp.nov., isolated from tidal-flat sediment.</title>
        <authorList>
            <person name="Jayan J.N."/>
            <person name="Lee S.S."/>
        </authorList>
    </citation>
    <scope>NUCLEOTIDE SEQUENCE [LARGE SCALE GENOMIC DNA]</scope>
    <source>
        <strain evidence="5 6">MJW-29</strain>
    </source>
</reference>
<dbReference type="RefSeq" id="WP_367879276.1">
    <property type="nucleotide sequence ID" value="NZ_JBFNXX010000017.1"/>
</dbReference>
<dbReference type="SUPFAM" id="SSF51735">
    <property type="entry name" value="NAD(P)-binding Rossmann-fold domains"/>
    <property type="match status" value="1"/>
</dbReference>
<keyword evidence="6" id="KW-1185">Reference proteome</keyword>
<accession>A0ABV3RRE4</accession>
<dbReference type="InterPro" id="IPR050223">
    <property type="entry name" value="D-isomer_2-hydroxyacid_DH"/>
</dbReference>
<feature type="domain" description="D-isomer specific 2-hydroxyacid dehydrogenase catalytic" evidence="3">
    <location>
        <begin position="5"/>
        <end position="316"/>
    </location>
</feature>
<dbReference type="PROSITE" id="PS00065">
    <property type="entry name" value="D_2_HYDROXYACID_DH_1"/>
    <property type="match status" value="1"/>
</dbReference>
<comment type="caution">
    <text evidence="5">The sequence shown here is derived from an EMBL/GenBank/DDBJ whole genome shotgun (WGS) entry which is preliminary data.</text>
</comment>
<dbReference type="Pfam" id="PF00389">
    <property type="entry name" value="2-Hacid_dh"/>
    <property type="match status" value="1"/>
</dbReference>
<name>A0ABV3RRE4_9RHOB</name>
<proteinExistence type="inferred from homology"/>
<dbReference type="EC" id="1.1.1.-" evidence="5"/>